<protein>
    <submittedName>
        <fullName evidence="4">Uncharacterized protein</fullName>
    </submittedName>
</protein>
<dbReference type="Proteomes" id="UP000323000">
    <property type="component" value="Chromosome 9"/>
</dbReference>
<accession>A0A5C7HAH1</accession>
<keyword evidence="3" id="KW-0809">Transit peptide</keyword>
<dbReference type="GO" id="GO:0006353">
    <property type="term" value="P:DNA-templated transcription termination"/>
    <property type="evidence" value="ECO:0007669"/>
    <property type="project" value="UniProtKB-KW"/>
</dbReference>
<dbReference type="PANTHER" id="PTHR13068">
    <property type="entry name" value="CGI-12 PROTEIN-RELATED"/>
    <property type="match status" value="1"/>
</dbReference>
<reference evidence="5" key="1">
    <citation type="journal article" date="2019" name="Gigascience">
        <title>De novo genome assembly of the endangered Acer yangbiense, a plant species with extremely small populations endemic to Yunnan Province, China.</title>
        <authorList>
            <person name="Yang J."/>
            <person name="Wariss H.M."/>
            <person name="Tao L."/>
            <person name="Zhang R."/>
            <person name="Yun Q."/>
            <person name="Hollingsworth P."/>
            <person name="Dao Z."/>
            <person name="Luo G."/>
            <person name="Guo H."/>
            <person name="Ma Y."/>
            <person name="Sun W."/>
        </authorList>
    </citation>
    <scope>NUCLEOTIDE SEQUENCE [LARGE SCALE GENOMIC DNA]</scope>
    <source>
        <strain evidence="5">cv. Malutang</strain>
    </source>
</reference>
<dbReference type="GO" id="GO:0003676">
    <property type="term" value="F:nucleic acid binding"/>
    <property type="evidence" value="ECO:0007669"/>
    <property type="project" value="InterPro"/>
</dbReference>
<dbReference type="SMART" id="SM00733">
    <property type="entry name" value="Mterf"/>
    <property type="match status" value="6"/>
</dbReference>
<dbReference type="InterPro" id="IPR038538">
    <property type="entry name" value="MTERF_sf"/>
</dbReference>
<evidence type="ECO:0000256" key="2">
    <source>
        <dbReference type="ARBA" id="ARBA00022472"/>
    </source>
</evidence>
<comment type="similarity">
    <text evidence="1">Belongs to the mTERF family.</text>
</comment>
<dbReference type="InterPro" id="IPR003690">
    <property type="entry name" value="MTERF"/>
</dbReference>
<evidence type="ECO:0000313" key="5">
    <source>
        <dbReference type="Proteomes" id="UP000323000"/>
    </source>
</evidence>
<sequence>MRNLNSLQLLQKIPRKAMKPNLYMYSSFTKTPTQTPPNALLFNYLIETLNFPKAPAQSFSNSTRYSNVKSLEKPHSVIHYLRSIGFSETDIQSSTRLDLRILFCNVDKNLKPKMDFFQDMGLVGSDLGKFISNHCNVLNYSLEKTLIPCIQILRKILVNDNKNNKDLIRLISRCSWLIQSNPERSLLCNIAFLESCGIVGSQLSGLLKVRPRLFIHDESKLRDLVSRVSDLGFSVNSRMFVHGLIAVGGISKETFERKLKLFTSFGFTEHEIMEMFHKQPMMLSRSEEQLKLGIDFFLNKPELKKEALIRRPCCLCFSPADRLIPRYKVMQILKSRRLLKKEPSFVHVVTLSEEKFLDRYVTRFRDDTEDLLVAYKGHSLDFSDSSAAAEEENLQIQIHGGETSISGEMKLAGDLRSTAQLLHAIERRSTILRVGADRPIEQIAPPRAHINDADHFVDDERLIV</sequence>
<keyword evidence="5" id="KW-1185">Reference proteome</keyword>
<dbReference type="EMBL" id="VAHF01000009">
    <property type="protein sequence ID" value="TXG53990.1"/>
    <property type="molecule type" value="Genomic_DNA"/>
</dbReference>
<keyword evidence="2" id="KW-0806">Transcription termination</keyword>
<dbReference type="AlphaFoldDB" id="A0A5C7HAH1"/>
<evidence type="ECO:0000256" key="1">
    <source>
        <dbReference type="ARBA" id="ARBA00007692"/>
    </source>
</evidence>
<dbReference type="Pfam" id="PF02536">
    <property type="entry name" value="mTERF"/>
    <property type="match status" value="2"/>
</dbReference>
<comment type="caution">
    <text evidence="4">The sequence shown here is derived from an EMBL/GenBank/DDBJ whole genome shotgun (WGS) entry which is preliminary data.</text>
</comment>
<dbReference type="PANTHER" id="PTHR13068:SF173">
    <property type="entry name" value="EMB|CAB62602.1"/>
    <property type="match status" value="1"/>
</dbReference>
<dbReference type="OrthoDB" id="637682at2759"/>
<dbReference type="FunFam" id="1.25.70.10:FF:000001">
    <property type="entry name" value="Mitochondrial transcription termination factor-like"/>
    <property type="match status" value="1"/>
</dbReference>
<evidence type="ECO:0000313" key="4">
    <source>
        <dbReference type="EMBL" id="TXG53990.1"/>
    </source>
</evidence>
<evidence type="ECO:0000256" key="3">
    <source>
        <dbReference type="ARBA" id="ARBA00022946"/>
    </source>
</evidence>
<keyword evidence="2" id="KW-0805">Transcription regulation</keyword>
<gene>
    <name evidence="4" type="ORF">EZV62_019246</name>
</gene>
<proteinExistence type="inferred from homology"/>
<dbReference type="Gene3D" id="1.25.70.10">
    <property type="entry name" value="Transcription termination factor 3, mitochondrial"/>
    <property type="match status" value="2"/>
</dbReference>
<organism evidence="4 5">
    <name type="scientific">Acer yangbiense</name>
    <dbReference type="NCBI Taxonomy" id="1000413"/>
    <lineage>
        <taxon>Eukaryota</taxon>
        <taxon>Viridiplantae</taxon>
        <taxon>Streptophyta</taxon>
        <taxon>Embryophyta</taxon>
        <taxon>Tracheophyta</taxon>
        <taxon>Spermatophyta</taxon>
        <taxon>Magnoliopsida</taxon>
        <taxon>eudicotyledons</taxon>
        <taxon>Gunneridae</taxon>
        <taxon>Pentapetalae</taxon>
        <taxon>rosids</taxon>
        <taxon>malvids</taxon>
        <taxon>Sapindales</taxon>
        <taxon>Sapindaceae</taxon>
        <taxon>Hippocastanoideae</taxon>
        <taxon>Acereae</taxon>
        <taxon>Acer</taxon>
    </lineage>
</organism>
<keyword evidence="2" id="KW-0804">Transcription</keyword>
<name>A0A5C7HAH1_9ROSI</name>